<feature type="region of interest" description="Disordered" evidence="2">
    <location>
        <begin position="1"/>
        <end position="35"/>
    </location>
</feature>
<dbReference type="OrthoDB" id="2336422at2759"/>
<protein>
    <recommendedName>
        <fullName evidence="5">K Homology domain-containing protein</fullName>
    </recommendedName>
</protein>
<proteinExistence type="predicted"/>
<organism evidence="3 4">
    <name type="scientific">Lophium mytilinum</name>
    <dbReference type="NCBI Taxonomy" id="390894"/>
    <lineage>
        <taxon>Eukaryota</taxon>
        <taxon>Fungi</taxon>
        <taxon>Dikarya</taxon>
        <taxon>Ascomycota</taxon>
        <taxon>Pezizomycotina</taxon>
        <taxon>Dothideomycetes</taxon>
        <taxon>Pleosporomycetidae</taxon>
        <taxon>Mytilinidiales</taxon>
        <taxon>Mytilinidiaceae</taxon>
        <taxon>Lophium</taxon>
    </lineage>
</organism>
<dbReference type="Proteomes" id="UP000799750">
    <property type="component" value="Unassembled WGS sequence"/>
</dbReference>
<dbReference type="PROSITE" id="PS50084">
    <property type="entry name" value="KH_TYPE_1"/>
    <property type="match status" value="1"/>
</dbReference>
<evidence type="ECO:0000313" key="3">
    <source>
        <dbReference type="EMBL" id="KAF2489233.1"/>
    </source>
</evidence>
<evidence type="ECO:0000313" key="4">
    <source>
        <dbReference type="Proteomes" id="UP000799750"/>
    </source>
</evidence>
<dbReference type="EMBL" id="MU004199">
    <property type="protein sequence ID" value="KAF2489233.1"/>
    <property type="molecule type" value="Genomic_DNA"/>
</dbReference>
<gene>
    <name evidence="3" type="ORF">BU16DRAFT_567414</name>
</gene>
<dbReference type="Gene3D" id="3.30.310.210">
    <property type="match status" value="1"/>
</dbReference>
<feature type="compositionally biased region" description="Basic and acidic residues" evidence="2">
    <location>
        <begin position="1"/>
        <end position="22"/>
    </location>
</feature>
<name>A0A6A6QC57_9PEZI</name>
<evidence type="ECO:0000256" key="1">
    <source>
        <dbReference type="PROSITE-ProRule" id="PRU00117"/>
    </source>
</evidence>
<keyword evidence="1" id="KW-0694">RNA-binding</keyword>
<dbReference type="GO" id="GO:0003723">
    <property type="term" value="F:RNA binding"/>
    <property type="evidence" value="ECO:0007669"/>
    <property type="project" value="UniProtKB-UniRule"/>
</dbReference>
<dbReference type="AlphaFoldDB" id="A0A6A6QC57"/>
<reference evidence="3" key="1">
    <citation type="journal article" date="2020" name="Stud. Mycol.">
        <title>101 Dothideomycetes genomes: a test case for predicting lifestyles and emergence of pathogens.</title>
        <authorList>
            <person name="Haridas S."/>
            <person name="Albert R."/>
            <person name="Binder M."/>
            <person name="Bloem J."/>
            <person name="Labutti K."/>
            <person name="Salamov A."/>
            <person name="Andreopoulos B."/>
            <person name="Baker S."/>
            <person name="Barry K."/>
            <person name="Bills G."/>
            <person name="Bluhm B."/>
            <person name="Cannon C."/>
            <person name="Castanera R."/>
            <person name="Culley D."/>
            <person name="Daum C."/>
            <person name="Ezra D."/>
            <person name="Gonzalez J."/>
            <person name="Henrissat B."/>
            <person name="Kuo A."/>
            <person name="Liang C."/>
            <person name="Lipzen A."/>
            <person name="Lutzoni F."/>
            <person name="Magnuson J."/>
            <person name="Mondo S."/>
            <person name="Nolan M."/>
            <person name="Ohm R."/>
            <person name="Pangilinan J."/>
            <person name="Park H.-J."/>
            <person name="Ramirez L."/>
            <person name="Alfaro M."/>
            <person name="Sun H."/>
            <person name="Tritt A."/>
            <person name="Yoshinaga Y."/>
            <person name="Zwiers L.-H."/>
            <person name="Turgeon B."/>
            <person name="Goodwin S."/>
            <person name="Spatafora J."/>
            <person name="Crous P."/>
            <person name="Grigoriev I."/>
        </authorList>
    </citation>
    <scope>NUCLEOTIDE SEQUENCE</scope>
    <source>
        <strain evidence="3">CBS 269.34</strain>
    </source>
</reference>
<evidence type="ECO:0000256" key="2">
    <source>
        <dbReference type="SAM" id="MobiDB-lite"/>
    </source>
</evidence>
<evidence type="ECO:0008006" key="5">
    <source>
        <dbReference type="Google" id="ProtNLM"/>
    </source>
</evidence>
<sequence length="87" mass="9365">MPKTRSQDAEDKSELSKADEQILRASPAPAREQTEEEYVESYLNLRAIVSYKKAGVIIGKVGMNVADLRDETGVRAGGGEVGVQAGE</sequence>
<accession>A0A6A6QC57</accession>
<keyword evidence="4" id="KW-1185">Reference proteome</keyword>